<proteinExistence type="predicted"/>
<organism evidence="1 2">
    <name type="scientific">Cordylochernes scorpioides</name>
    <dbReference type="NCBI Taxonomy" id="51811"/>
    <lineage>
        <taxon>Eukaryota</taxon>
        <taxon>Metazoa</taxon>
        <taxon>Ecdysozoa</taxon>
        <taxon>Arthropoda</taxon>
        <taxon>Chelicerata</taxon>
        <taxon>Arachnida</taxon>
        <taxon>Pseudoscorpiones</taxon>
        <taxon>Cheliferoidea</taxon>
        <taxon>Chernetidae</taxon>
        <taxon>Cordylochernes</taxon>
    </lineage>
</organism>
<dbReference type="Proteomes" id="UP001235939">
    <property type="component" value="Chromosome 03"/>
</dbReference>
<gene>
    <name evidence="1" type="ORF">LAZ67_3000888</name>
</gene>
<sequence length="382" mass="44824">MKITDSTHFAHYKFLSESFMTEEYLRINISLPKQKTSCNLWQFFREERKDFWKENGRNCLLCMDLMDDNLVHYFFQCPLLTEKCTEIFPSPTSGQFRYHRICQLLSSALNDELLIVRYFKFCTEAGRMRTNAGQRILENELSVNSPRCRYSCIKNRINTRDVEQRHCKVKLKLTRNQKCEGVTQSATIAHHHNTFSCQVIDMKAHKIMFLVKCYKNKHSNLSWFEASKVLVHQMVGLKALEVETGDVKEATIENWKASLIKICNGYSPKDIFNLDETGLSTRQYKKKRSKIVKREGGSIVLLTNVLGEKEKPIVIGKAKNPRTGFNFLLDEPDEFERYNEERNLETMAQEMFGCTLKPLREFEEEGIFESDNQIDWEMDHLN</sequence>
<evidence type="ECO:0008006" key="3">
    <source>
        <dbReference type="Google" id="ProtNLM"/>
    </source>
</evidence>
<protein>
    <recommendedName>
        <fullName evidence="3">Transposase</fullName>
    </recommendedName>
</protein>
<evidence type="ECO:0000313" key="2">
    <source>
        <dbReference type="Proteomes" id="UP001235939"/>
    </source>
</evidence>
<accession>A0ABY6K7F9</accession>
<name>A0ABY6K7F9_9ARAC</name>
<evidence type="ECO:0000313" key="1">
    <source>
        <dbReference type="EMBL" id="UYV64477.1"/>
    </source>
</evidence>
<keyword evidence="2" id="KW-1185">Reference proteome</keyword>
<reference evidence="1 2" key="1">
    <citation type="submission" date="2022-01" db="EMBL/GenBank/DDBJ databases">
        <title>A chromosomal length assembly of Cordylochernes scorpioides.</title>
        <authorList>
            <person name="Zeh D."/>
            <person name="Zeh J."/>
        </authorList>
    </citation>
    <scope>NUCLEOTIDE SEQUENCE [LARGE SCALE GENOMIC DNA]</scope>
    <source>
        <strain evidence="1">IN4F17</strain>
        <tissue evidence="1">Whole Body</tissue>
    </source>
</reference>
<dbReference type="EMBL" id="CP092865">
    <property type="protein sequence ID" value="UYV64477.1"/>
    <property type="molecule type" value="Genomic_DNA"/>
</dbReference>